<keyword evidence="3" id="KW-0645">Protease</keyword>
<keyword evidence="4" id="KW-1185">Reference proteome</keyword>
<keyword evidence="3" id="KW-0121">Carboxypeptidase</keyword>
<accession>A0A380C2W5</accession>
<proteinExistence type="inferred from homology"/>
<evidence type="ECO:0000256" key="1">
    <source>
        <dbReference type="PROSITE-ProRule" id="PRU01379"/>
    </source>
</evidence>
<dbReference type="EMBL" id="UGYO01000002">
    <property type="protein sequence ID" value="SUJ11675.1"/>
    <property type="molecule type" value="Genomic_DNA"/>
</dbReference>
<comment type="caution">
    <text evidence="1">Lacks conserved residue(s) required for the propagation of feature annotation.</text>
</comment>
<dbReference type="GO" id="GO:0008270">
    <property type="term" value="F:zinc ion binding"/>
    <property type="evidence" value="ECO:0007669"/>
    <property type="project" value="InterPro"/>
</dbReference>
<comment type="similarity">
    <text evidence="1">Belongs to the peptidase M14 family.</text>
</comment>
<reference evidence="3 4" key="1">
    <citation type="submission" date="2018-06" db="EMBL/GenBank/DDBJ databases">
        <authorList>
            <consortium name="Pathogen Informatics"/>
            <person name="Doyle S."/>
        </authorList>
    </citation>
    <scope>NUCLEOTIDE SEQUENCE [LARGE SCALE GENOMIC DNA]</scope>
    <source>
        <strain evidence="3 4">NCTC10738</strain>
    </source>
</reference>
<dbReference type="Gene3D" id="3.40.630.10">
    <property type="entry name" value="Zn peptidases"/>
    <property type="match status" value="1"/>
</dbReference>
<dbReference type="GO" id="GO:0006508">
    <property type="term" value="P:proteolysis"/>
    <property type="evidence" value="ECO:0007669"/>
    <property type="project" value="InterPro"/>
</dbReference>
<evidence type="ECO:0000313" key="4">
    <source>
        <dbReference type="Proteomes" id="UP000254069"/>
    </source>
</evidence>
<gene>
    <name evidence="3" type="ORF">NCTC10738_04337</name>
</gene>
<dbReference type="KEGG" id="salg:BS332_15935"/>
<evidence type="ECO:0000259" key="2">
    <source>
        <dbReference type="PROSITE" id="PS52035"/>
    </source>
</evidence>
<evidence type="ECO:0000313" key="3">
    <source>
        <dbReference type="EMBL" id="SUJ11675.1"/>
    </source>
</evidence>
<dbReference type="InterPro" id="IPR000834">
    <property type="entry name" value="Peptidase_M14"/>
</dbReference>
<protein>
    <submittedName>
        <fullName evidence="3">Zinc carboxypeptidase</fullName>
    </submittedName>
</protein>
<feature type="domain" description="Peptidase M14" evidence="2">
    <location>
        <begin position="28"/>
        <end position="321"/>
    </location>
</feature>
<keyword evidence="3" id="KW-0378">Hydrolase</keyword>
<dbReference type="AlphaFoldDB" id="A0A380C2W5"/>
<organism evidence="3 4">
    <name type="scientific">Shewanella algae</name>
    <dbReference type="NCBI Taxonomy" id="38313"/>
    <lineage>
        <taxon>Bacteria</taxon>
        <taxon>Pseudomonadati</taxon>
        <taxon>Pseudomonadota</taxon>
        <taxon>Gammaproteobacteria</taxon>
        <taxon>Alteromonadales</taxon>
        <taxon>Shewanellaceae</taxon>
        <taxon>Shewanella</taxon>
    </lineage>
</organism>
<dbReference type="PROSITE" id="PS52035">
    <property type="entry name" value="PEPTIDASE_M14"/>
    <property type="match status" value="1"/>
</dbReference>
<dbReference type="Pfam" id="PF00246">
    <property type="entry name" value="Peptidase_M14"/>
    <property type="match status" value="1"/>
</dbReference>
<dbReference type="CDD" id="cd06231">
    <property type="entry name" value="M14_REP34-like"/>
    <property type="match status" value="1"/>
</dbReference>
<name>A0A380C2W5_9GAMM</name>
<dbReference type="RefSeq" id="WP_109247606.1">
    <property type="nucleotide sequence ID" value="NZ_AP024609.1"/>
</dbReference>
<dbReference type="SUPFAM" id="SSF53187">
    <property type="entry name" value="Zn-dependent exopeptidases"/>
    <property type="match status" value="1"/>
</dbReference>
<dbReference type="GO" id="GO:0004181">
    <property type="term" value="F:metallocarboxypeptidase activity"/>
    <property type="evidence" value="ECO:0007669"/>
    <property type="project" value="InterPro"/>
</dbReference>
<sequence length="321" mass="35067">MSQEYPIGTPGTPWGDAEKSAWRATQNIKRSYREQVLDKIYALKTAFECRRYGALSYDPERYPLLALQSKSPQADKPWVLVTGGIHGYETSGVQGALQFLEQEAERYQADFNLLVVPCVSPWGYEVINRWNPLAIDPNRSFFEPSPAEESAALMALVASHGAPFLAHIDLHETTDTDETEFRPALAARDGKIIAPGEIPDGFYVVDDEAMPQPDFQRAIIEAVAKVTHIAPADKDGNIIGSPVVDHGVIRYPLKQLGLCASVTNAPYTCTTEVYPDSPQASDEQCNAAQVAAVCGALDYLRKVRISPRGTLACTAIGVQGI</sequence>
<dbReference type="Proteomes" id="UP000254069">
    <property type="component" value="Unassembled WGS sequence"/>
</dbReference>